<dbReference type="SUPFAM" id="SSF47220">
    <property type="entry name" value="alpha-catenin/vinculin-like"/>
    <property type="match status" value="1"/>
</dbReference>
<organism evidence="7 8">
    <name type="scientific">Desmophyllum pertusum</name>
    <dbReference type="NCBI Taxonomy" id="174260"/>
    <lineage>
        <taxon>Eukaryota</taxon>
        <taxon>Metazoa</taxon>
        <taxon>Cnidaria</taxon>
        <taxon>Anthozoa</taxon>
        <taxon>Hexacorallia</taxon>
        <taxon>Scleractinia</taxon>
        <taxon>Caryophylliina</taxon>
        <taxon>Caryophylliidae</taxon>
        <taxon>Desmophyllum</taxon>
    </lineage>
</organism>
<dbReference type="AlphaFoldDB" id="A0A9W9ZPU8"/>
<name>A0A9W9ZPU8_9CNID</name>
<feature type="compositionally biased region" description="Basic and acidic residues" evidence="5">
    <location>
        <begin position="575"/>
        <end position="584"/>
    </location>
</feature>
<dbReference type="PROSITE" id="PS52031">
    <property type="entry name" value="GG_LECTIN"/>
    <property type="match status" value="1"/>
</dbReference>
<accession>A0A9W9ZPU8</accession>
<dbReference type="GO" id="GO:0016342">
    <property type="term" value="C:catenin complex"/>
    <property type="evidence" value="ECO:0007669"/>
    <property type="project" value="TreeGrafter"/>
</dbReference>
<evidence type="ECO:0000256" key="1">
    <source>
        <dbReference type="ARBA" id="ARBA00004496"/>
    </source>
</evidence>
<evidence type="ECO:0000259" key="6">
    <source>
        <dbReference type="Pfam" id="PF15711"/>
    </source>
</evidence>
<dbReference type="InterPro" id="IPR036723">
    <property type="entry name" value="Alpha-catenin/vinculin-like_sf"/>
</dbReference>
<dbReference type="InterPro" id="IPR006077">
    <property type="entry name" value="Vinculin/catenin"/>
</dbReference>
<gene>
    <name evidence="7" type="primary">CTNNA1_2</name>
    <name evidence="7" type="ORF">OS493_015165</name>
</gene>
<evidence type="ECO:0000256" key="2">
    <source>
        <dbReference type="ARBA" id="ARBA00008376"/>
    </source>
</evidence>
<dbReference type="GO" id="GO:0016477">
    <property type="term" value="P:cell migration"/>
    <property type="evidence" value="ECO:0007669"/>
    <property type="project" value="TreeGrafter"/>
</dbReference>
<dbReference type="OrthoDB" id="5965153at2759"/>
<feature type="region of interest" description="Disordered" evidence="5">
    <location>
        <begin position="298"/>
        <end position="345"/>
    </location>
</feature>
<comment type="caution">
    <text evidence="7">The sequence shown here is derived from an EMBL/GenBank/DDBJ whole genome shotgun (WGS) entry which is preliminary data.</text>
</comment>
<dbReference type="Proteomes" id="UP001163046">
    <property type="component" value="Unassembled WGS sequence"/>
</dbReference>
<evidence type="ECO:0000256" key="3">
    <source>
        <dbReference type="ARBA" id="ARBA00022490"/>
    </source>
</evidence>
<dbReference type="GO" id="GO:0005737">
    <property type="term" value="C:cytoplasm"/>
    <property type="evidence" value="ECO:0007669"/>
    <property type="project" value="UniProtKB-SubCell"/>
</dbReference>
<sequence length="584" mass="63625">MGVSSIKVNGVEHCPKKPGHNVVVLDPIGEVYATRNFNTNAGEGSAMGQFLDQLPEDHVVLVASQGLTSREQGNNVATAAPALERLGADGPFDPGFHGSYAFSGCTGPTQRFYTKAEIRPRYHGPAIVAQLIPTPAAQKGLVRVAIVAEGEDDPKGTGRTSIKVNGIERSPMQRGHNVVVLDSDRNFIMAANFDTADSTKGEGVRMAKFLTQLPQERIVLIGTQGTTGSSVNDAKSALYEIGATGNVHPGFHGSWASVGYTGPEPCKWAKTISLQRYKGPAVIDEMITSPTAEAEISATTAVESEYEPVSDYEGEGAVSDYEARSEFDDTDDWEKDKDKSMSKRSARSLMRALPAEEKAKIEQLTEGLQLEKRKLERELTKWDESGNDIIILAKKMCMMMMEMSDFTRGTGPLKTTMDVIDAAKRIAKAGRKMNEKGSEIAKKCPDSSSKNDLIAYVQRIALYSHQLTITARVKADVQMISGELVVSGLDSATSLITAAKNLMNAVISTVKASYVANTKHKSGEARTSSVTWRMRAPEKKPLVNLEKDDRIPQVQRAEKVKQESPIQALSEFDTSEVKRQPDFY</sequence>
<comment type="similarity">
    <text evidence="2">Belongs to the vinculin/alpha-catenin family.</text>
</comment>
<feature type="compositionally biased region" description="Acidic residues" evidence="5">
    <location>
        <begin position="304"/>
        <end position="314"/>
    </location>
</feature>
<evidence type="ECO:0000313" key="7">
    <source>
        <dbReference type="EMBL" id="KAJ7385581.1"/>
    </source>
</evidence>
<evidence type="ECO:0000313" key="8">
    <source>
        <dbReference type="Proteomes" id="UP001163046"/>
    </source>
</evidence>
<dbReference type="EMBL" id="MU825880">
    <property type="protein sequence ID" value="KAJ7385581.1"/>
    <property type="molecule type" value="Genomic_DNA"/>
</dbReference>
<dbReference type="PANTHER" id="PTHR18914:SF9">
    <property type="entry name" value="CATENIN ALPHA"/>
    <property type="match status" value="1"/>
</dbReference>
<dbReference type="GO" id="GO:0051015">
    <property type="term" value="F:actin filament binding"/>
    <property type="evidence" value="ECO:0007669"/>
    <property type="project" value="InterPro"/>
</dbReference>
<keyword evidence="8" id="KW-1185">Reference proteome</keyword>
<evidence type="ECO:0000256" key="5">
    <source>
        <dbReference type="SAM" id="MobiDB-lite"/>
    </source>
</evidence>
<dbReference type="PANTHER" id="PTHR18914">
    <property type="entry name" value="ALPHA CATENIN"/>
    <property type="match status" value="1"/>
</dbReference>
<feature type="coiled-coil region" evidence="4">
    <location>
        <begin position="358"/>
        <end position="385"/>
    </location>
</feature>
<dbReference type="Pfam" id="PF15711">
    <property type="entry name" value="ILEI"/>
    <property type="match status" value="2"/>
</dbReference>
<feature type="domain" description="ILEI/PANDER" evidence="6">
    <location>
        <begin position="174"/>
        <end position="262"/>
    </location>
</feature>
<dbReference type="GO" id="GO:0008013">
    <property type="term" value="F:beta-catenin binding"/>
    <property type="evidence" value="ECO:0007669"/>
    <property type="project" value="TreeGrafter"/>
</dbReference>
<feature type="region of interest" description="Disordered" evidence="5">
    <location>
        <begin position="556"/>
        <end position="584"/>
    </location>
</feature>
<dbReference type="Gene3D" id="1.20.120.230">
    <property type="entry name" value="Alpha-catenin/vinculin-like"/>
    <property type="match status" value="1"/>
</dbReference>
<proteinExistence type="inferred from homology"/>
<keyword evidence="3" id="KW-0963">Cytoplasm</keyword>
<reference evidence="7" key="1">
    <citation type="submission" date="2023-01" db="EMBL/GenBank/DDBJ databases">
        <title>Genome assembly of the deep-sea coral Lophelia pertusa.</title>
        <authorList>
            <person name="Herrera S."/>
            <person name="Cordes E."/>
        </authorList>
    </citation>
    <scope>NUCLEOTIDE SEQUENCE</scope>
    <source>
        <strain evidence="7">USNM1676648</strain>
        <tissue evidence="7">Polyp</tissue>
    </source>
</reference>
<dbReference type="PRINTS" id="PR00806">
    <property type="entry name" value="VINCULIN"/>
</dbReference>
<keyword evidence="4" id="KW-0175">Coiled coil</keyword>
<dbReference type="GO" id="GO:0098609">
    <property type="term" value="P:cell-cell adhesion"/>
    <property type="evidence" value="ECO:0007669"/>
    <property type="project" value="TreeGrafter"/>
</dbReference>
<dbReference type="GO" id="GO:0005912">
    <property type="term" value="C:adherens junction"/>
    <property type="evidence" value="ECO:0007669"/>
    <property type="project" value="TreeGrafter"/>
</dbReference>
<comment type="subcellular location">
    <subcellularLocation>
        <location evidence="1">Cytoplasm</location>
    </subcellularLocation>
</comment>
<dbReference type="Pfam" id="PF01044">
    <property type="entry name" value="Vinculin"/>
    <property type="match status" value="1"/>
</dbReference>
<evidence type="ECO:0000256" key="4">
    <source>
        <dbReference type="SAM" id="Coils"/>
    </source>
</evidence>
<feature type="domain" description="ILEI/PANDER" evidence="6">
    <location>
        <begin position="19"/>
        <end position="107"/>
    </location>
</feature>
<dbReference type="InterPro" id="IPR039477">
    <property type="entry name" value="ILEI/PANDER_dom"/>
</dbReference>
<protein>
    <submittedName>
        <fullName evidence="7">Catenin alpha-1</fullName>
    </submittedName>
</protein>